<dbReference type="Gene3D" id="2.30.30.240">
    <property type="entry name" value="PRC-barrel domain"/>
    <property type="match status" value="1"/>
</dbReference>
<name>A0A918XX45_9PROT</name>
<dbReference type="SUPFAM" id="SSF50346">
    <property type="entry name" value="PRC-barrel domain"/>
    <property type="match status" value="1"/>
</dbReference>
<protein>
    <recommendedName>
        <fullName evidence="4">PRC-barrel domain-containing protein</fullName>
    </recommendedName>
</protein>
<comment type="caution">
    <text evidence="2">The sequence shown here is derived from an EMBL/GenBank/DDBJ whole genome shotgun (WGS) entry which is preliminary data.</text>
</comment>
<evidence type="ECO:0000256" key="1">
    <source>
        <dbReference type="SAM" id="SignalP"/>
    </source>
</evidence>
<dbReference type="Proteomes" id="UP000630353">
    <property type="component" value="Unassembled WGS sequence"/>
</dbReference>
<sequence>MSCTPTIPAPALAAALAVAAWMAGAGPVPAGPPATPWAQGQPAAAVGLKSGSTEALSVQLEGAKVVSAGGEIVGEVEKVVEGPRVGPRAVLRLGGFLGFGAHRVAVPAESLVPSGRAAVRSDLTETQLRRLPAYID</sequence>
<accession>A0A918XX45</accession>
<feature type="chain" id="PRO_5036926548" description="PRC-barrel domain-containing protein" evidence="1">
    <location>
        <begin position="31"/>
        <end position="136"/>
    </location>
</feature>
<evidence type="ECO:0000313" key="3">
    <source>
        <dbReference type="Proteomes" id="UP000630353"/>
    </source>
</evidence>
<keyword evidence="3" id="KW-1185">Reference proteome</keyword>
<dbReference type="InterPro" id="IPR011033">
    <property type="entry name" value="PRC_barrel-like_sf"/>
</dbReference>
<keyword evidence="1" id="KW-0732">Signal</keyword>
<evidence type="ECO:0000313" key="2">
    <source>
        <dbReference type="EMBL" id="GHD60376.1"/>
    </source>
</evidence>
<reference evidence="2" key="1">
    <citation type="journal article" date="2014" name="Int. J. Syst. Evol. Microbiol.">
        <title>Complete genome sequence of Corynebacterium casei LMG S-19264T (=DSM 44701T), isolated from a smear-ripened cheese.</title>
        <authorList>
            <consortium name="US DOE Joint Genome Institute (JGI-PGF)"/>
            <person name="Walter F."/>
            <person name="Albersmeier A."/>
            <person name="Kalinowski J."/>
            <person name="Ruckert C."/>
        </authorList>
    </citation>
    <scope>NUCLEOTIDE SEQUENCE</scope>
    <source>
        <strain evidence="2">KCTC 42651</strain>
    </source>
</reference>
<dbReference type="AlphaFoldDB" id="A0A918XX45"/>
<gene>
    <name evidence="2" type="ORF">GCM10017083_46140</name>
</gene>
<evidence type="ECO:0008006" key="4">
    <source>
        <dbReference type="Google" id="ProtNLM"/>
    </source>
</evidence>
<reference evidence="2" key="2">
    <citation type="submission" date="2020-09" db="EMBL/GenBank/DDBJ databases">
        <authorList>
            <person name="Sun Q."/>
            <person name="Kim S."/>
        </authorList>
    </citation>
    <scope>NUCLEOTIDE SEQUENCE</scope>
    <source>
        <strain evidence="2">KCTC 42651</strain>
    </source>
</reference>
<organism evidence="2 3">
    <name type="scientific">Thalassobaculum fulvum</name>
    <dbReference type="NCBI Taxonomy" id="1633335"/>
    <lineage>
        <taxon>Bacteria</taxon>
        <taxon>Pseudomonadati</taxon>
        <taxon>Pseudomonadota</taxon>
        <taxon>Alphaproteobacteria</taxon>
        <taxon>Rhodospirillales</taxon>
        <taxon>Thalassobaculaceae</taxon>
        <taxon>Thalassobaculum</taxon>
    </lineage>
</organism>
<dbReference type="RefSeq" id="WP_189994115.1">
    <property type="nucleotide sequence ID" value="NZ_BMZS01000012.1"/>
</dbReference>
<dbReference type="EMBL" id="BMZS01000012">
    <property type="protein sequence ID" value="GHD60376.1"/>
    <property type="molecule type" value="Genomic_DNA"/>
</dbReference>
<feature type="signal peptide" evidence="1">
    <location>
        <begin position="1"/>
        <end position="30"/>
    </location>
</feature>
<proteinExistence type="predicted"/>